<keyword evidence="1" id="KW-0812">Transmembrane</keyword>
<dbReference type="AlphaFoldDB" id="A0A346Q032"/>
<reference evidence="2" key="1">
    <citation type="submission" date="2018-05" db="EMBL/GenBank/DDBJ databases">
        <authorList>
            <person name="Lanie J.A."/>
            <person name="Ng W.-L."/>
            <person name="Kazmierczak K.M."/>
            <person name="Andrzejewski T.M."/>
            <person name="Davidsen T.M."/>
            <person name="Wayne K.J."/>
            <person name="Tettelin H."/>
            <person name="Glass J.I."/>
            <person name="Rusch D."/>
            <person name="Podicherti R."/>
            <person name="Tsui H.-C.T."/>
            <person name="Winkler M.E."/>
        </authorList>
    </citation>
    <scope>NUCLEOTIDE SEQUENCE</scope>
</reference>
<sequence length="84" mass="9564">MFSGSFVGLFLVLTWVLISFSGFSYLGILLLLENFNIFILFLVITWGSLDSYINFLIFMVVATIEVTLGLVILTRLWNSDSFQI</sequence>
<protein>
    <submittedName>
        <fullName evidence="2">NADH dehydrogenase subunit 4L</fullName>
    </submittedName>
</protein>
<accession>A0A346Q032</accession>
<name>A0A346Q032_9PLAT</name>
<keyword evidence="1" id="KW-1133">Transmembrane helix</keyword>
<dbReference type="Pfam" id="PF06235">
    <property type="entry name" value="NAD4L"/>
    <property type="match status" value="1"/>
</dbReference>
<keyword evidence="2" id="KW-0496">Mitochondrion</keyword>
<keyword evidence="1" id="KW-0472">Membrane</keyword>
<evidence type="ECO:0000313" key="2">
    <source>
        <dbReference type="EMBL" id="AXR86358.1"/>
    </source>
</evidence>
<dbReference type="InterPro" id="IPR009356">
    <property type="entry name" value="NAD_DH_su4L"/>
</dbReference>
<gene>
    <name evidence="2" type="primary">nad4L</name>
</gene>
<feature type="transmembrane region" description="Helical" evidence="1">
    <location>
        <begin position="6"/>
        <end position="23"/>
    </location>
</feature>
<feature type="transmembrane region" description="Helical" evidence="1">
    <location>
        <begin position="55"/>
        <end position="77"/>
    </location>
</feature>
<proteinExistence type="predicted"/>
<geneLocation type="mitochondrion" evidence="2"/>
<evidence type="ECO:0000256" key="1">
    <source>
        <dbReference type="SAM" id="Phobius"/>
    </source>
</evidence>
<dbReference type="EMBL" id="MH328204">
    <property type="protein sequence ID" value="AXR86358.1"/>
    <property type="molecule type" value="Genomic_DNA"/>
</dbReference>
<organism evidence="2">
    <name type="scientific">Lamellodiscus spari</name>
    <dbReference type="NCBI Taxonomy" id="330065"/>
    <lineage>
        <taxon>Eukaryota</taxon>
        <taxon>Metazoa</taxon>
        <taxon>Spiralia</taxon>
        <taxon>Lophotrochozoa</taxon>
        <taxon>Platyhelminthes</taxon>
        <taxon>Monogenea</taxon>
        <taxon>Monopisthocotylea</taxon>
        <taxon>Dactylogyridea</taxon>
        <taxon>Diplectanidae</taxon>
        <taxon>Lamellodiscus</taxon>
    </lineage>
</organism>